<dbReference type="AlphaFoldDB" id="K3XD85"/>
<evidence type="ECO:0000256" key="1">
    <source>
        <dbReference type="SAM" id="MobiDB-lite"/>
    </source>
</evidence>
<dbReference type="InParanoid" id="K3XD85"/>
<keyword evidence="3" id="KW-1185">Reference proteome</keyword>
<proteinExistence type="predicted"/>
<dbReference type="EnsemblProtists" id="PYU1_T015184">
    <property type="protein sequence ID" value="PYU1_T015184"/>
    <property type="gene ID" value="PYU1_G015153"/>
</dbReference>
<reference evidence="3" key="1">
    <citation type="journal article" date="2010" name="Genome Biol.">
        <title>Genome sequence of the necrotrophic plant pathogen Pythium ultimum reveals original pathogenicity mechanisms and effector repertoire.</title>
        <authorList>
            <person name="Levesque C.A."/>
            <person name="Brouwer H."/>
            <person name="Cano L."/>
            <person name="Hamilton J.P."/>
            <person name="Holt C."/>
            <person name="Huitema E."/>
            <person name="Raffaele S."/>
            <person name="Robideau G.P."/>
            <person name="Thines M."/>
            <person name="Win J."/>
            <person name="Zerillo M.M."/>
            <person name="Beakes G.W."/>
            <person name="Boore J.L."/>
            <person name="Busam D."/>
            <person name="Dumas B."/>
            <person name="Ferriera S."/>
            <person name="Fuerstenberg S.I."/>
            <person name="Gachon C.M."/>
            <person name="Gaulin E."/>
            <person name="Govers F."/>
            <person name="Grenville-Briggs L."/>
            <person name="Horner N."/>
            <person name="Hostetler J."/>
            <person name="Jiang R.H."/>
            <person name="Johnson J."/>
            <person name="Krajaejun T."/>
            <person name="Lin H."/>
            <person name="Meijer H.J."/>
            <person name="Moore B."/>
            <person name="Morris P."/>
            <person name="Phuntmart V."/>
            <person name="Puiu D."/>
            <person name="Shetty J."/>
            <person name="Stajich J.E."/>
            <person name="Tripathy S."/>
            <person name="Wawra S."/>
            <person name="van West P."/>
            <person name="Whitty B.R."/>
            <person name="Coutinho P.M."/>
            <person name="Henrissat B."/>
            <person name="Martin F."/>
            <person name="Thomas P.D."/>
            <person name="Tyler B.M."/>
            <person name="De Vries R.P."/>
            <person name="Kamoun S."/>
            <person name="Yandell M."/>
            <person name="Tisserat N."/>
            <person name="Buell C.R."/>
        </authorList>
    </citation>
    <scope>NUCLEOTIDE SEQUENCE</scope>
    <source>
        <strain evidence="3">DAOM:BR144</strain>
    </source>
</reference>
<evidence type="ECO:0000313" key="2">
    <source>
        <dbReference type="EnsemblProtists" id="PYU1_T015184"/>
    </source>
</evidence>
<dbReference type="HOGENOM" id="CLU_2983300_0_0_1"/>
<accession>K3XD85</accession>
<name>K3XD85_GLOUD</name>
<dbReference type="VEuPathDB" id="FungiDB:PYU1_G015153"/>
<reference evidence="2" key="3">
    <citation type="submission" date="2015-02" db="UniProtKB">
        <authorList>
            <consortium name="EnsemblProtists"/>
        </authorList>
    </citation>
    <scope>IDENTIFICATION</scope>
    <source>
        <strain evidence="2">DAOM BR144</strain>
    </source>
</reference>
<sequence length="58" mass="6427">MQHFGDVADCSRRDCPVRDTKNSRKVSASKSSVLHSHTFICVQRVLATAMHLTVGTQL</sequence>
<dbReference type="Proteomes" id="UP000019132">
    <property type="component" value="Unassembled WGS sequence"/>
</dbReference>
<organism evidence="2 3">
    <name type="scientific">Globisporangium ultimum (strain ATCC 200006 / CBS 805.95 / DAOM BR144)</name>
    <name type="common">Pythium ultimum</name>
    <dbReference type="NCBI Taxonomy" id="431595"/>
    <lineage>
        <taxon>Eukaryota</taxon>
        <taxon>Sar</taxon>
        <taxon>Stramenopiles</taxon>
        <taxon>Oomycota</taxon>
        <taxon>Peronosporomycetes</taxon>
        <taxon>Pythiales</taxon>
        <taxon>Pythiaceae</taxon>
        <taxon>Globisporangium</taxon>
    </lineage>
</organism>
<reference evidence="3" key="2">
    <citation type="submission" date="2010-04" db="EMBL/GenBank/DDBJ databases">
        <authorList>
            <person name="Buell R."/>
            <person name="Hamilton J."/>
            <person name="Hostetler J."/>
        </authorList>
    </citation>
    <scope>NUCLEOTIDE SEQUENCE [LARGE SCALE GENOMIC DNA]</scope>
    <source>
        <strain evidence="3">DAOM:BR144</strain>
    </source>
</reference>
<dbReference type="EMBL" id="ADOS01001192">
    <property type="status" value="NOT_ANNOTATED_CDS"/>
    <property type="molecule type" value="Genomic_DNA"/>
</dbReference>
<feature type="compositionally biased region" description="Basic and acidic residues" evidence="1">
    <location>
        <begin position="9"/>
        <end position="22"/>
    </location>
</feature>
<protein>
    <submittedName>
        <fullName evidence="2">Uncharacterized protein</fullName>
    </submittedName>
</protein>
<evidence type="ECO:0000313" key="3">
    <source>
        <dbReference type="Proteomes" id="UP000019132"/>
    </source>
</evidence>
<feature type="region of interest" description="Disordered" evidence="1">
    <location>
        <begin position="1"/>
        <end position="29"/>
    </location>
</feature>